<evidence type="ECO:0000313" key="4">
    <source>
        <dbReference type="Proteomes" id="UP000053405"/>
    </source>
</evidence>
<feature type="domain" description="BD-FAE-like" evidence="2">
    <location>
        <begin position="21"/>
        <end position="230"/>
    </location>
</feature>
<dbReference type="STRING" id="1121927.GOHSU_16_01290"/>
<dbReference type="Pfam" id="PF20434">
    <property type="entry name" value="BD-FAE"/>
    <property type="match status" value="1"/>
</dbReference>
<name>L7L8U2_9ACTN</name>
<dbReference type="eggNOG" id="COG1506">
    <property type="taxonomic scope" value="Bacteria"/>
</dbReference>
<dbReference type="InterPro" id="IPR050300">
    <property type="entry name" value="GDXG_lipolytic_enzyme"/>
</dbReference>
<gene>
    <name evidence="3" type="ORF">GOHSU_16_01290</name>
</gene>
<evidence type="ECO:0000256" key="1">
    <source>
        <dbReference type="ARBA" id="ARBA00022801"/>
    </source>
</evidence>
<evidence type="ECO:0000259" key="2">
    <source>
        <dbReference type="Pfam" id="PF20434"/>
    </source>
</evidence>
<sequence length="269" mass="27970">MPVRRVKIAYGPNPDQFGHLYLPDRPLTEAPGTPLVVMIHGGSWSTEFSLTINTAVARDLAGRGAVVWNIEYRRADPATGAPAAGDAAAASSSVWPRCGNDVIAALEALDGPVADALATAGIGVDRREVAAVGHSAGGHLAVWAVAQLGGRTARHRIGTVVPQSAVLDFTFPGVRDKPSVRRLLGATYEAAPGRYAQASAAQAPVVDALIALVHTGQDESVPVELSRHYAQQAAGRGQRATLVEVPGDHAAFLDTGSPAYRATLRTLGL</sequence>
<protein>
    <recommendedName>
        <fullName evidence="2">BD-FAE-like domain-containing protein</fullName>
    </recommendedName>
</protein>
<accession>L7L8U2</accession>
<comment type="caution">
    <text evidence="3">The sequence shown here is derived from an EMBL/GenBank/DDBJ whole genome shotgun (WGS) entry which is preliminary data.</text>
</comment>
<dbReference type="EMBL" id="BANT01000016">
    <property type="protein sequence ID" value="GAC57171.1"/>
    <property type="molecule type" value="Genomic_DNA"/>
</dbReference>
<dbReference type="AlphaFoldDB" id="L7L8U2"/>
<dbReference type="PANTHER" id="PTHR48081:SF33">
    <property type="entry name" value="KYNURENINE FORMAMIDASE"/>
    <property type="match status" value="1"/>
</dbReference>
<evidence type="ECO:0000313" key="3">
    <source>
        <dbReference type="EMBL" id="GAC57171.1"/>
    </source>
</evidence>
<dbReference type="Gene3D" id="3.40.50.1820">
    <property type="entry name" value="alpha/beta hydrolase"/>
    <property type="match status" value="1"/>
</dbReference>
<dbReference type="InterPro" id="IPR049492">
    <property type="entry name" value="BD-FAE-like_dom"/>
</dbReference>
<reference evidence="3 4" key="1">
    <citation type="submission" date="2012-12" db="EMBL/GenBank/DDBJ databases">
        <title>Whole genome shotgun sequence of Gordonia hirsuta NBRC 16056.</title>
        <authorList>
            <person name="Isaki-Nakamura S."/>
            <person name="Hosoyama A."/>
            <person name="Tsuchikane K."/>
            <person name="Katsumata H."/>
            <person name="Baba S."/>
            <person name="Yamazaki S."/>
            <person name="Fujita N."/>
        </authorList>
    </citation>
    <scope>NUCLEOTIDE SEQUENCE [LARGE SCALE GENOMIC DNA]</scope>
    <source>
        <strain evidence="3 4">NBRC 16056</strain>
    </source>
</reference>
<organism evidence="3 4">
    <name type="scientific">Gordonia hirsuta DSM 44140 = NBRC 16056</name>
    <dbReference type="NCBI Taxonomy" id="1121927"/>
    <lineage>
        <taxon>Bacteria</taxon>
        <taxon>Bacillati</taxon>
        <taxon>Actinomycetota</taxon>
        <taxon>Actinomycetes</taxon>
        <taxon>Mycobacteriales</taxon>
        <taxon>Gordoniaceae</taxon>
        <taxon>Gordonia</taxon>
    </lineage>
</organism>
<dbReference type="GO" id="GO:0016787">
    <property type="term" value="F:hydrolase activity"/>
    <property type="evidence" value="ECO:0007669"/>
    <property type="project" value="UniProtKB-KW"/>
</dbReference>
<keyword evidence="4" id="KW-1185">Reference proteome</keyword>
<dbReference type="Proteomes" id="UP000053405">
    <property type="component" value="Unassembled WGS sequence"/>
</dbReference>
<dbReference type="PANTHER" id="PTHR48081">
    <property type="entry name" value="AB HYDROLASE SUPERFAMILY PROTEIN C4A8.06C"/>
    <property type="match status" value="1"/>
</dbReference>
<dbReference type="InterPro" id="IPR029058">
    <property type="entry name" value="AB_hydrolase_fold"/>
</dbReference>
<keyword evidence="1" id="KW-0378">Hydrolase</keyword>
<dbReference type="SUPFAM" id="SSF53474">
    <property type="entry name" value="alpha/beta-Hydrolases"/>
    <property type="match status" value="1"/>
</dbReference>
<proteinExistence type="predicted"/>
<dbReference type="RefSeq" id="WP_005938779.1">
    <property type="nucleotide sequence ID" value="NZ_ATVK01000047.1"/>
</dbReference>